<dbReference type="InterPro" id="IPR036520">
    <property type="entry name" value="UPF0759_sf"/>
</dbReference>
<dbReference type="PANTHER" id="PTHR30348:SF13">
    <property type="entry name" value="UPF0759 PROTEIN YUNF"/>
    <property type="match status" value="1"/>
</dbReference>
<dbReference type="AlphaFoldDB" id="A0A6C1C4I5"/>
<evidence type="ECO:0000313" key="1">
    <source>
        <dbReference type="EMBL" id="TGG81584.1"/>
    </source>
</evidence>
<evidence type="ECO:0000313" key="2">
    <source>
        <dbReference type="Proteomes" id="UP000298111"/>
    </source>
</evidence>
<name>A0A6C1C4I5_9ACTN</name>
<dbReference type="EMBL" id="RCIY01000065">
    <property type="protein sequence ID" value="TGG81584.1"/>
    <property type="molecule type" value="Genomic_DNA"/>
</dbReference>
<comment type="caution">
    <text evidence="1">The sequence shown here is derived from an EMBL/GenBank/DDBJ whole genome shotgun (WGS) entry which is preliminary data.</text>
</comment>
<dbReference type="RefSeq" id="WP_016471942.1">
    <property type="nucleotide sequence ID" value="NZ_BNEJ01000019.1"/>
</dbReference>
<proteinExistence type="predicted"/>
<gene>
    <name evidence="1" type="ORF">D8771_19475</name>
</gene>
<accession>A0A6C1C4I5</accession>
<dbReference type="InterPro" id="IPR002763">
    <property type="entry name" value="DUF72"/>
</dbReference>
<organism evidence="1 2">
    <name type="scientific">Streptomyces albus</name>
    <dbReference type="NCBI Taxonomy" id="1888"/>
    <lineage>
        <taxon>Bacteria</taxon>
        <taxon>Bacillati</taxon>
        <taxon>Actinomycetota</taxon>
        <taxon>Actinomycetes</taxon>
        <taxon>Kitasatosporales</taxon>
        <taxon>Streptomycetaceae</taxon>
        <taxon>Streptomyces</taxon>
    </lineage>
</organism>
<dbReference type="GeneID" id="75182453"/>
<sequence>MGDILVGTCSWADPMLVRSGWYPPGRRDAEGRLRYYAGRFPVVEVDATYYALPRERNSALWVERTGDGFVFDVKAFSLLTGHPTRSAVLPDGIPADARDPGVLDEVWARFAAGLAPLRRAGRLGSVLFQFPPWFRPGARAEEVLARTARRTEGWQVAVEFRHPAWWHEERADATRALLARYGMAAVAVDMASGLPSSVPPVTCVTSPRLSVVRFHGRSTAWGTGSKEERFRYAYRDDELASWLPRLRALAAGTEQVHVLFNNCCGDAAVRAAEAMRRLLGPA</sequence>
<dbReference type="Gene3D" id="3.20.20.410">
    <property type="entry name" value="Protein of unknown function UPF0759"/>
    <property type="match status" value="1"/>
</dbReference>
<dbReference type="PANTHER" id="PTHR30348">
    <property type="entry name" value="UNCHARACTERIZED PROTEIN YECE"/>
    <property type="match status" value="1"/>
</dbReference>
<protein>
    <submittedName>
        <fullName evidence="1">DUF72 domain-containing protein</fullName>
    </submittedName>
</protein>
<dbReference type="SUPFAM" id="SSF117396">
    <property type="entry name" value="TM1631-like"/>
    <property type="match status" value="1"/>
</dbReference>
<reference evidence="1 2" key="1">
    <citation type="submission" date="2018-10" db="EMBL/GenBank/DDBJ databases">
        <title>Isolation of pseudouridimycin from Streptomyces albus DSM 40763.</title>
        <authorList>
            <person name="Rosenqvist P."/>
            <person name="Metsae-Ketelae M."/>
            <person name="Virta P."/>
        </authorList>
    </citation>
    <scope>NUCLEOTIDE SEQUENCE [LARGE SCALE GENOMIC DNA]</scope>
    <source>
        <strain evidence="1 2">DSM 40763</strain>
    </source>
</reference>
<dbReference type="Proteomes" id="UP000298111">
    <property type="component" value="Unassembled WGS sequence"/>
</dbReference>
<dbReference type="Pfam" id="PF01904">
    <property type="entry name" value="DUF72"/>
    <property type="match status" value="1"/>
</dbReference>